<dbReference type="Proteomes" id="UP001560045">
    <property type="component" value="Unassembled WGS sequence"/>
</dbReference>
<feature type="transmembrane region" description="Helical" evidence="1">
    <location>
        <begin position="42"/>
        <end position="62"/>
    </location>
</feature>
<keyword evidence="3" id="KW-1185">Reference proteome</keyword>
<dbReference type="EMBL" id="JBFNXQ010000001">
    <property type="protein sequence ID" value="MEX5716839.1"/>
    <property type="molecule type" value="Genomic_DNA"/>
</dbReference>
<keyword evidence="1" id="KW-0472">Membrane</keyword>
<gene>
    <name evidence="2" type="ORF">ABQ292_00475</name>
</gene>
<accession>A0ABV3X8H8</accession>
<sequence>MTLSRLVLSVLALVFAHLWHVPSYTAVDTDTPQLMIRSGPDWLSQAAAVVLLVTWIGLEATTRLDPGWRQTVRRRRMMGRPPVTPDLASVPVAQVTGVAAGIAAVSAGLLLVAEPLPEYLGDLTYLSDPTYTYGLGSTLEPGPLVAIEIVTLTLLAVGLLAVGTPAAVGRTLLAAATAGLAAALVTAALVSPRLYGFTVQYVIWVVVVWVLVMLAVGGLAATPVWYRLRRRLVGLVRRRSRPG</sequence>
<feature type="transmembrane region" description="Helical" evidence="1">
    <location>
        <begin position="171"/>
        <end position="190"/>
    </location>
</feature>
<feature type="transmembrane region" description="Helical" evidence="1">
    <location>
        <begin position="144"/>
        <end position="164"/>
    </location>
</feature>
<feature type="transmembrane region" description="Helical" evidence="1">
    <location>
        <begin position="83"/>
        <end position="113"/>
    </location>
</feature>
<comment type="caution">
    <text evidence="2">The sequence shown here is derived from an EMBL/GenBank/DDBJ whole genome shotgun (WGS) entry which is preliminary data.</text>
</comment>
<protein>
    <submittedName>
        <fullName evidence="2">Uncharacterized protein</fullName>
    </submittedName>
</protein>
<reference evidence="2 3" key="1">
    <citation type="submission" date="2024-06" db="EMBL/GenBank/DDBJ databases">
        <title>Draft genome sequence of Geodermatophilus badlandi, a novel member of the Geodermatophilaceae isolated from badland sedimentary rocks in the Red desert, Wyoming, USA.</title>
        <authorList>
            <person name="Ben Tekaya S."/>
            <person name="Nouioui I."/>
            <person name="Flores G.M."/>
            <person name="Shaal M.N."/>
            <person name="Bredoire F."/>
            <person name="Basile F."/>
            <person name="Van Diepen L."/>
            <person name="Ward N.L."/>
        </authorList>
    </citation>
    <scope>NUCLEOTIDE SEQUENCE [LARGE SCALE GENOMIC DNA]</scope>
    <source>
        <strain evidence="2 3">WL48A</strain>
    </source>
</reference>
<keyword evidence="1" id="KW-1133">Transmembrane helix</keyword>
<organism evidence="2 3">
    <name type="scientific">Geodermatophilus maliterrae</name>
    <dbReference type="NCBI Taxonomy" id="3162531"/>
    <lineage>
        <taxon>Bacteria</taxon>
        <taxon>Bacillati</taxon>
        <taxon>Actinomycetota</taxon>
        <taxon>Actinomycetes</taxon>
        <taxon>Geodermatophilales</taxon>
        <taxon>Geodermatophilaceae</taxon>
        <taxon>Geodermatophilus</taxon>
    </lineage>
</organism>
<proteinExistence type="predicted"/>
<feature type="transmembrane region" description="Helical" evidence="1">
    <location>
        <begin position="202"/>
        <end position="228"/>
    </location>
</feature>
<evidence type="ECO:0000313" key="3">
    <source>
        <dbReference type="Proteomes" id="UP001560045"/>
    </source>
</evidence>
<evidence type="ECO:0000313" key="2">
    <source>
        <dbReference type="EMBL" id="MEX5716839.1"/>
    </source>
</evidence>
<dbReference type="RefSeq" id="WP_369202110.1">
    <property type="nucleotide sequence ID" value="NZ_JBFNXQ010000001.1"/>
</dbReference>
<name>A0ABV3X8H8_9ACTN</name>
<evidence type="ECO:0000256" key="1">
    <source>
        <dbReference type="SAM" id="Phobius"/>
    </source>
</evidence>
<keyword evidence="1" id="KW-0812">Transmembrane</keyword>